<keyword evidence="3" id="KW-1185">Reference proteome</keyword>
<comment type="caution">
    <text evidence="2">The sequence shown here is derived from an EMBL/GenBank/DDBJ whole genome shotgun (WGS) entry which is preliminary data.</text>
</comment>
<evidence type="ECO:0000313" key="3">
    <source>
        <dbReference type="Proteomes" id="UP000247515"/>
    </source>
</evidence>
<proteinExistence type="predicted"/>
<reference evidence="2 3" key="1">
    <citation type="submission" date="2018-05" db="EMBL/GenBank/DDBJ databases">
        <title>Genomic Encyclopedia of Type Strains, Phase IV (KMG-V): Genome sequencing to study the core and pangenomes of soil and plant-associated prokaryotes.</title>
        <authorList>
            <person name="Whitman W."/>
        </authorList>
    </citation>
    <scope>NUCLEOTIDE SEQUENCE [LARGE SCALE GENOMIC DNA]</scope>
    <source>
        <strain evidence="2 3">SIr-6563</strain>
    </source>
</reference>
<gene>
    <name evidence="2" type="ORF">C7400_11791</name>
</gene>
<evidence type="ECO:0008006" key="4">
    <source>
        <dbReference type="Google" id="ProtNLM"/>
    </source>
</evidence>
<protein>
    <recommendedName>
        <fullName evidence="4">Transposase</fullName>
    </recommendedName>
</protein>
<dbReference type="EMBL" id="QJJV01000017">
    <property type="protein sequence ID" value="PXX12487.1"/>
    <property type="molecule type" value="Genomic_DNA"/>
</dbReference>
<dbReference type="Proteomes" id="UP000247515">
    <property type="component" value="Unassembled WGS sequence"/>
</dbReference>
<sequence length="61" mass="6859">MSFRKIRSRKHRKFAYDDFPRGKRKTPQAETCGVSTAILLAETEAAKSGPKPIQSNPNIVQ</sequence>
<accession>A0ABX5MJV6</accession>
<evidence type="ECO:0000256" key="1">
    <source>
        <dbReference type="SAM" id="MobiDB-lite"/>
    </source>
</evidence>
<evidence type="ECO:0000313" key="2">
    <source>
        <dbReference type="EMBL" id="PXX12487.1"/>
    </source>
</evidence>
<name>A0ABX5MJV6_9BURK</name>
<feature type="region of interest" description="Disordered" evidence="1">
    <location>
        <begin position="1"/>
        <end position="30"/>
    </location>
</feature>
<organism evidence="2 3">
    <name type="scientific">Paraburkholderia tropica</name>
    <dbReference type="NCBI Taxonomy" id="92647"/>
    <lineage>
        <taxon>Bacteria</taxon>
        <taxon>Pseudomonadati</taxon>
        <taxon>Pseudomonadota</taxon>
        <taxon>Betaproteobacteria</taxon>
        <taxon>Burkholderiales</taxon>
        <taxon>Burkholderiaceae</taxon>
        <taxon>Paraburkholderia</taxon>
    </lineage>
</organism>
<feature type="compositionally biased region" description="Basic residues" evidence="1">
    <location>
        <begin position="1"/>
        <end position="13"/>
    </location>
</feature>